<comment type="similarity">
    <text evidence="1">Belongs to the cullin family.</text>
</comment>
<dbReference type="Proteomes" id="UP000325440">
    <property type="component" value="Unassembled WGS sequence"/>
</dbReference>
<dbReference type="OrthoDB" id="27073at2759"/>
<gene>
    <name evidence="3" type="ORF">CINCED_3A015010</name>
</gene>
<evidence type="ECO:0000259" key="2">
    <source>
        <dbReference type="Pfam" id="PF00888"/>
    </source>
</evidence>
<dbReference type="Pfam" id="PF00888">
    <property type="entry name" value="Cullin"/>
    <property type="match status" value="1"/>
</dbReference>
<evidence type="ECO:0000313" key="4">
    <source>
        <dbReference type="Proteomes" id="UP000325440"/>
    </source>
</evidence>
<dbReference type="SUPFAM" id="SSF74788">
    <property type="entry name" value="Cullin repeat-like"/>
    <property type="match status" value="1"/>
</dbReference>
<proteinExistence type="inferred from homology"/>
<feature type="domain" description="Cullin N-terminal" evidence="2">
    <location>
        <begin position="1"/>
        <end position="92"/>
    </location>
</feature>
<name>A0A5E4MHS8_9HEMI</name>
<dbReference type="EMBL" id="CABPRJ010000552">
    <property type="protein sequence ID" value="VVC30928.1"/>
    <property type="molecule type" value="Genomic_DNA"/>
</dbReference>
<protein>
    <submittedName>
        <fullName evidence="3">Cullin, N-terminal,Cullin repeat-like-containing domain</fullName>
    </submittedName>
</protein>
<evidence type="ECO:0000256" key="1">
    <source>
        <dbReference type="ARBA" id="ARBA00006019"/>
    </source>
</evidence>
<accession>A0A5E4MHS8</accession>
<dbReference type="AlphaFoldDB" id="A0A5E4MHS8"/>
<dbReference type="GO" id="GO:0031625">
    <property type="term" value="F:ubiquitin protein ligase binding"/>
    <property type="evidence" value="ECO:0007669"/>
    <property type="project" value="InterPro"/>
</dbReference>
<dbReference type="GO" id="GO:0006511">
    <property type="term" value="P:ubiquitin-dependent protein catabolic process"/>
    <property type="evidence" value="ECO:0007669"/>
    <property type="project" value="InterPro"/>
</dbReference>
<dbReference type="InterPro" id="IPR045093">
    <property type="entry name" value="Cullin"/>
</dbReference>
<dbReference type="PANTHER" id="PTHR11932">
    <property type="entry name" value="CULLIN"/>
    <property type="match status" value="1"/>
</dbReference>
<keyword evidence="4" id="KW-1185">Reference proteome</keyword>
<evidence type="ECO:0000313" key="3">
    <source>
        <dbReference type="EMBL" id="VVC30928.1"/>
    </source>
</evidence>
<dbReference type="InterPro" id="IPR016159">
    <property type="entry name" value="Cullin_repeat-like_dom_sf"/>
</dbReference>
<sequence>MKYMDKIDVRDNKLDSVFTLGFVLFRDTIVRHSPIKDYLRGTLSSIIMQARHGEVIDGLALLSAYKMLIKLGITDTHVYEEDFEHPFFVQSQSRIVQVVEEELIKKPMNTILEMKNFGFIFMLKNQRTQDLVYMYKM</sequence>
<reference evidence="3 4" key="1">
    <citation type="submission" date="2019-08" db="EMBL/GenBank/DDBJ databases">
        <authorList>
            <person name="Alioto T."/>
            <person name="Alioto T."/>
            <person name="Gomez Garrido J."/>
        </authorList>
    </citation>
    <scope>NUCLEOTIDE SEQUENCE [LARGE SCALE GENOMIC DNA]</scope>
</reference>
<organism evidence="3 4">
    <name type="scientific">Cinara cedri</name>
    <dbReference type="NCBI Taxonomy" id="506608"/>
    <lineage>
        <taxon>Eukaryota</taxon>
        <taxon>Metazoa</taxon>
        <taxon>Ecdysozoa</taxon>
        <taxon>Arthropoda</taxon>
        <taxon>Hexapoda</taxon>
        <taxon>Insecta</taxon>
        <taxon>Pterygota</taxon>
        <taxon>Neoptera</taxon>
        <taxon>Paraneoptera</taxon>
        <taxon>Hemiptera</taxon>
        <taxon>Sternorrhyncha</taxon>
        <taxon>Aphidomorpha</taxon>
        <taxon>Aphidoidea</taxon>
        <taxon>Aphididae</taxon>
        <taxon>Lachninae</taxon>
        <taxon>Cinara</taxon>
    </lineage>
</organism>
<dbReference type="Gene3D" id="6.10.280.240">
    <property type="match status" value="1"/>
</dbReference>
<dbReference type="Gene3D" id="1.20.1310.10">
    <property type="entry name" value="Cullin Repeats"/>
    <property type="match status" value="1"/>
</dbReference>
<dbReference type="InterPro" id="IPR001373">
    <property type="entry name" value="Cullin_N"/>
</dbReference>